<dbReference type="PROSITE" id="PS51257">
    <property type="entry name" value="PROKAR_LIPOPROTEIN"/>
    <property type="match status" value="1"/>
</dbReference>
<dbReference type="EMBL" id="FOBW01000001">
    <property type="protein sequence ID" value="SEM10230.1"/>
    <property type="molecule type" value="Genomic_DNA"/>
</dbReference>
<reference evidence="3" key="1">
    <citation type="submission" date="2016-10" db="EMBL/GenBank/DDBJ databases">
        <authorList>
            <person name="Varghese N."/>
            <person name="Submissions S."/>
        </authorList>
    </citation>
    <scope>NUCLEOTIDE SEQUENCE [LARGE SCALE GENOMIC DNA]</scope>
    <source>
        <strain evidence="3">B48,IBRC-M 10115,DSM 25386,CECT 8001</strain>
    </source>
</reference>
<evidence type="ECO:0000256" key="1">
    <source>
        <dbReference type="SAM" id="SignalP"/>
    </source>
</evidence>
<accession>A0A1H7VM49</accession>
<evidence type="ECO:0000313" key="3">
    <source>
        <dbReference type="Proteomes" id="UP000198553"/>
    </source>
</evidence>
<feature type="chain" id="PRO_5011760444" description="Lipoprotein" evidence="1">
    <location>
        <begin position="23"/>
        <end position="193"/>
    </location>
</feature>
<evidence type="ECO:0008006" key="4">
    <source>
        <dbReference type="Google" id="ProtNLM"/>
    </source>
</evidence>
<dbReference type="STRING" id="930146.SAMN05192533_10117"/>
<dbReference type="Proteomes" id="UP000198553">
    <property type="component" value="Unassembled WGS sequence"/>
</dbReference>
<feature type="signal peptide" evidence="1">
    <location>
        <begin position="1"/>
        <end position="22"/>
    </location>
</feature>
<organism evidence="2 3">
    <name type="scientific">Mesobacillus persicus</name>
    <dbReference type="NCBI Taxonomy" id="930146"/>
    <lineage>
        <taxon>Bacteria</taxon>
        <taxon>Bacillati</taxon>
        <taxon>Bacillota</taxon>
        <taxon>Bacilli</taxon>
        <taxon>Bacillales</taxon>
        <taxon>Bacillaceae</taxon>
        <taxon>Mesobacillus</taxon>
    </lineage>
</organism>
<gene>
    <name evidence="2" type="ORF">SAMN05192533_10117</name>
</gene>
<protein>
    <recommendedName>
        <fullName evidence="4">Lipoprotein</fullName>
    </recommendedName>
</protein>
<dbReference type="AlphaFoldDB" id="A0A1H7VM49"/>
<evidence type="ECO:0000313" key="2">
    <source>
        <dbReference type="EMBL" id="SEM10230.1"/>
    </source>
</evidence>
<dbReference type="OrthoDB" id="2850525at2"/>
<keyword evidence="3" id="KW-1185">Reference proteome</keyword>
<dbReference type="RefSeq" id="WP_090739924.1">
    <property type="nucleotide sequence ID" value="NZ_FOBW01000001.1"/>
</dbReference>
<keyword evidence="1" id="KW-0732">Signal</keyword>
<proteinExistence type="predicted"/>
<sequence length="193" mass="22010">MNRMMFLAISLILFAVLTACNADEEKIVILEDLNNPSREEIRAKTQDQPENTSLISEEVGIGATRHQFDHAYGKNYGDLEIARYQGEFMIVTYETHRAVNVQYQFAYKPGHPLTEEQMDSYIRERIPADAMELKRINEDSDQEIIQYRSESLRDTVSSQSFRGDEPGNFVVIVNKNQQGKVSVTVTLGGRANE</sequence>
<name>A0A1H7VM49_9BACI</name>